<name>A0AAD9CDQ6_DISEL</name>
<evidence type="ECO:0000313" key="3">
    <source>
        <dbReference type="EMBL" id="KAK1900455.1"/>
    </source>
</evidence>
<accession>A0AAD9CDQ6</accession>
<gene>
    <name evidence="2" type="ORF">KUDE01_001202</name>
    <name evidence="3" type="ORF">KUDE01_001242</name>
</gene>
<dbReference type="EMBL" id="JASDAP010000007">
    <property type="protein sequence ID" value="KAK1900455.1"/>
    <property type="molecule type" value="Genomic_DNA"/>
</dbReference>
<protein>
    <submittedName>
        <fullName evidence="2">Midasin</fullName>
    </submittedName>
</protein>
<dbReference type="Proteomes" id="UP001228049">
    <property type="component" value="Unassembled WGS sequence"/>
</dbReference>
<dbReference type="AlphaFoldDB" id="A0AAD9CDQ6"/>
<evidence type="ECO:0000313" key="2">
    <source>
        <dbReference type="EMBL" id="KAK1900415.1"/>
    </source>
</evidence>
<feature type="compositionally biased region" description="Polar residues" evidence="1">
    <location>
        <begin position="10"/>
        <end position="23"/>
    </location>
</feature>
<feature type="region of interest" description="Disordered" evidence="1">
    <location>
        <begin position="1"/>
        <end position="130"/>
    </location>
</feature>
<evidence type="ECO:0000313" key="4">
    <source>
        <dbReference type="Proteomes" id="UP001228049"/>
    </source>
</evidence>
<reference evidence="2" key="1">
    <citation type="submission" date="2023-04" db="EMBL/GenBank/DDBJ databases">
        <title>Chromosome-level genome of Chaenocephalus aceratus.</title>
        <authorList>
            <person name="Park H."/>
        </authorList>
    </citation>
    <scope>NUCLEOTIDE SEQUENCE</scope>
    <source>
        <strain evidence="2">DE</strain>
        <tissue evidence="2">Muscle</tissue>
    </source>
</reference>
<evidence type="ECO:0000256" key="1">
    <source>
        <dbReference type="SAM" id="MobiDB-lite"/>
    </source>
</evidence>
<feature type="compositionally biased region" description="Basic and acidic residues" evidence="1">
    <location>
        <begin position="76"/>
        <end position="87"/>
    </location>
</feature>
<comment type="caution">
    <text evidence="2">The sequence shown here is derived from an EMBL/GenBank/DDBJ whole genome shotgun (WGS) entry which is preliminary data.</text>
</comment>
<keyword evidence="4" id="KW-1185">Reference proteome</keyword>
<proteinExistence type="predicted"/>
<dbReference type="EMBL" id="JASDAP010000007">
    <property type="protein sequence ID" value="KAK1900415.1"/>
    <property type="molecule type" value="Genomic_DNA"/>
</dbReference>
<feature type="compositionally biased region" description="Basic and acidic residues" evidence="1">
    <location>
        <begin position="24"/>
        <end position="68"/>
    </location>
</feature>
<sequence>MVDVRKQRNMVEQQEVKGSSSTLKTKEEGWRKKMLDSTGEREGKGGRREGSRKEGGQGSDGGREERGRKGGQGSDGVERKEEGKEAKVAMGLRGGERKGGQGSDGDERREERGREEEGRKDERRPRQQWG</sequence>
<feature type="compositionally biased region" description="Basic and acidic residues" evidence="1">
    <location>
        <begin position="94"/>
        <end position="130"/>
    </location>
</feature>
<organism evidence="2 4">
    <name type="scientific">Dissostichus eleginoides</name>
    <name type="common">Patagonian toothfish</name>
    <name type="synonym">Dissostichus amissus</name>
    <dbReference type="NCBI Taxonomy" id="100907"/>
    <lineage>
        <taxon>Eukaryota</taxon>
        <taxon>Metazoa</taxon>
        <taxon>Chordata</taxon>
        <taxon>Craniata</taxon>
        <taxon>Vertebrata</taxon>
        <taxon>Euteleostomi</taxon>
        <taxon>Actinopterygii</taxon>
        <taxon>Neopterygii</taxon>
        <taxon>Teleostei</taxon>
        <taxon>Neoteleostei</taxon>
        <taxon>Acanthomorphata</taxon>
        <taxon>Eupercaria</taxon>
        <taxon>Perciformes</taxon>
        <taxon>Notothenioidei</taxon>
        <taxon>Nototheniidae</taxon>
        <taxon>Dissostichus</taxon>
    </lineage>
</organism>